<dbReference type="Proteomes" id="UP000823632">
    <property type="component" value="Unassembled WGS sequence"/>
</dbReference>
<dbReference type="AlphaFoldDB" id="A0A9D9DM22"/>
<evidence type="ECO:0000313" key="2">
    <source>
        <dbReference type="Proteomes" id="UP000823632"/>
    </source>
</evidence>
<gene>
    <name evidence="1" type="ORF">IAC76_00550</name>
</gene>
<organism evidence="1 2">
    <name type="scientific">Candidatus Scatousia excrementipullorum</name>
    <dbReference type="NCBI Taxonomy" id="2840936"/>
    <lineage>
        <taxon>Bacteria</taxon>
        <taxon>Candidatus Scatousia</taxon>
    </lineage>
</organism>
<protein>
    <submittedName>
        <fullName evidence="1">Uncharacterized protein</fullName>
    </submittedName>
</protein>
<proteinExistence type="predicted"/>
<reference evidence="1" key="1">
    <citation type="submission" date="2020-10" db="EMBL/GenBank/DDBJ databases">
        <authorList>
            <person name="Gilroy R."/>
        </authorList>
    </citation>
    <scope>NUCLEOTIDE SEQUENCE</scope>
    <source>
        <strain evidence="1">10192</strain>
    </source>
</reference>
<comment type="caution">
    <text evidence="1">The sequence shown here is derived from an EMBL/GenBank/DDBJ whole genome shotgun (WGS) entry which is preliminary data.</text>
</comment>
<name>A0A9D9DM22_9BACT</name>
<sequence>MTNSIIPYSFIPGTKAKAQEVNANFIALANQITENKEYTDSKIEETLSGVNSDRAGINLENTTLISNCVVEAPNGVVTFTGNTITVKSGLKVLIPNGRNSDGTLKSIEYTVESDTVLTTSKNSTVNCVYVSDGDIGIAPVFQYSNLTPVYSGGIWYNITENKNYMYDDDLDSWQEFQGIVIATFENTEETVANLKIVNPTGLLKQNDIFAIINMGMPDYANTVSKSANTNYTATVNGYAFAFAETQQNQYKYLYIDNKSYTIGYHQQGHIGWSALCMPVAKGSVYKISSGNCRLSFIPMKGEE</sequence>
<dbReference type="EMBL" id="JADIND010000011">
    <property type="protein sequence ID" value="MBO8429851.1"/>
    <property type="molecule type" value="Genomic_DNA"/>
</dbReference>
<evidence type="ECO:0000313" key="1">
    <source>
        <dbReference type="EMBL" id="MBO8429851.1"/>
    </source>
</evidence>
<accession>A0A9D9DM22</accession>
<reference evidence="1" key="2">
    <citation type="journal article" date="2021" name="PeerJ">
        <title>Extensive microbial diversity within the chicken gut microbiome revealed by metagenomics and culture.</title>
        <authorList>
            <person name="Gilroy R."/>
            <person name="Ravi A."/>
            <person name="Getino M."/>
            <person name="Pursley I."/>
            <person name="Horton D.L."/>
            <person name="Alikhan N.F."/>
            <person name="Baker D."/>
            <person name="Gharbi K."/>
            <person name="Hall N."/>
            <person name="Watson M."/>
            <person name="Adriaenssens E.M."/>
            <person name="Foster-Nyarko E."/>
            <person name="Jarju S."/>
            <person name="Secka A."/>
            <person name="Antonio M."/>
            <person name="Oren A."/>
            <person name="Chaudhuri R.R."/>
            <person name="La Ragione R."/>
            <person name="Hildebrand F."/>
            <person name="Pallen M.J."/>
        </authorList>
    </citation>
    <scope>NUCLEOTIDE SEQUENCE</scope>
    <source>
        <strain evidence="1">10192</strain>
    </source>
</reference>